<dbReference type="GO" id="GO:0016020">
    <property type="term" value="C:membrane"/>
    <property type="evidence" value="ECO:0007669"/>
    <property type="project" value="UniProtKB-SubCell"/>
</dbReference>
<dbReference type="EMBL" id="CP010401">
    <property type="protein sequence ID" value="ALE02915.1"/>
    <property type="molecule type" value="Genomic_DNA"/>
</dbReference>
<proteinExistence type="predicted"/>
<accession>A0A0M3T2K9</accession>
<protein>
    <submittedName>
        <fullName evidence="8">Multidrug resistance protein A</fullName>
    </submittedName>
</protein>
<reference evidence="8 9" key="1">
    <citation type="journal article" date="2015" name="Genome Announc.">
        <title>Complete Genome Sequence of Bartonella ancashensis Strain 20.00, Isolated from the Blood of a Patient with Verruga Peruana.</title>
        <authorList>
            <person name="Hang J."/>
            <person name="Mullins K.E."/>
            <person name="Clifford R.J."/>
            <person name="Onmus-Leone F."/>
            <person name="Yang Y."/>
            <person name="Jiang J."/>
            <person name="Leguia M."/>
            <person name="Kasper M.R."/>
            <person name="Maguina C."/>
            <person name="Lesho E.P."/>
            <person name="Jarman R.G."/>
            <person name="Richards A.L."/>
            <person name="Blazes D."/>
        </authorList>
    </citation>
    <scope>NUCLEOTIDE SEQUENCE [LARGE SCALE GENOMIC DNA]</scope>
    <source>
        <strain evidence="8 9">20.00</strain>
    </source>
</reference>
<dbReference type="Gene3D" id="1.10.287.470">
    <property type="entry name" value="Helix hairpin bin"/>
    <property type="match status" value="2"/>
</dbReference>
<dbReference type="Gene3D" id="2.40.50.100">
    <property type="match status" value="1"/>
</dbReference>
<dbReference type="PANTHER" id="PTHR30386:SF26">
    <property type="entry name" value="TRANSPORT PROTEIN COMB"/>
    <property type="match status" value="1"/>
</dbReference>
<evidence type="ECO:0000256" key="4">
    <source>
        <dbReference type="ARBA" id="ARBA00023136"/>
    </source>
</evidence>
<feature type="domain" description="Multidrug resistance protein MdtA-like barrel-sandwich hybrid" evidence="7">
    <location>
        <begin position="59"/>
        <end position="254"/>
    </location>
</feature>
<dbReference type="Gene3D" id="2.40.30.170">
    <property type="match status" value="1"/>
</dbReference>
<feature type="coiled-coil region" evidence="5">
    <location>
        <begin position="165"/>
        <end position="220"/>
    </location>
</feature>
<evidence type="ECO:0000259" key="7">
    <source>
        <dbReference type="Pfam" id="PF25917"/>
    </source>
</evidence>
<evidence type="ECO:0000313" key="9">
    <source>
        <dbReference type="Proteomes" id="UP000057213"/>
    </source>
</evidence>
<dbReference type="KEGG" id="banc:PU02_0101"/>
<feature type="coiled-coil region" evidence="5">
    <location>
        <begin position="99"/>
        <end position="133"/>
    </location>
</feature>
<keyword evidence="3 6" id="KW-1133">Transmembrane helix</keyword>
<evidence type="ECO:0000256" key="5">
    <source>
        <dbReference type="SAM" id="Coils"/>
    </source>
</evidence>
<keyword evidence="2 6" id="KW-0812">Transmembrane</keyword>
<evidence type="ECO:0000313" key="8">
    <source>
        <dbReference type="EMBL" id="ALE02915.1"/>
    </source>
</evidence>
<dbReference type="PATRIC" id="fig|1318743.3.peg.105"/>
<feature type="transmembrane region" description="Helical" evidence="6">
    <location>
        <begin position="21"/>
        <end position="41"/>
    </location>
</feature>
<dbReference type="AlphaFoldDB" id="A0A0M3T2K9"/>
<dbReference type="InterPro" id="IPR058625">
    <property type="entry name" value="MdtA-like_BSH"/>
</dbReference>
<dbReference type="PANTHER" id="PTHR30386">
    <property type="entry name" value="MEMBRANE FUSION SUBUNIT OF EMRAB-TOLC MULTIDRUG EFFLUX PUMP"/>
    <property type="match status" value="1"/>
</dbReference>
<evidence type="ECO:0000256" key="1">
    <source>
        <dbReference type="ARBA" id="ARBA00004167"/>
    </source>
</evidence>
<evidence type="ECO:0000256" key="2">
    <source>
        <dbReference type="ARBA" id="ARBA00022692"/>
    </source>
</evidence>
<keyword evidence="4 6" id="KW-0472">Membrane</keyword>
<dbReference type="STRING" id="1318743.PU02_0101"/>
<dbReference type="GO" id="GO:0055085">
    <property type="term" value="P:transmembrane transport"/>
    <property type="evidence" value="ECO:0007669"/>
    <property type="project" value="InterPro"/>
</dbReference>
<gene>
    <name evidence="8" type="ORF">PU02_0101</name>
</gene>
<dbReference type="PRINTS" id="PR01490">
    <property type="entry name" value="RTXTOXIND"/>
</dbReference>
<dbReference type="Pfam" id="PF25917">
    <property type="entry name" value="BSH_RND"/>
    <property type="match status" value="1"/>
</dbReference>
<dbReference type="InterPro" id="IPR050739">
    <property type="entry name" value="MFP"/>
</dbReference>
<organism evidence="8 9">
    <name type="scientific">Bartonella ancashensis</name>
    <dbReference type="NCBI Taxonomy" id="1318743"/>
    <lineage>
        <taxon>Bacteria</taxon>
        <taxon>Pseudomonadati</taxon>
        <taxon>Pseudomonadota</taxon>
        <taxon>Alphaproteobacteria</taxon>
        <taxon>Hyphomicrobiales</taxon>
        <taxon>Bartonellaceae</taxon>
        <taxon>Bartonella</taxon>
    </lineage>
</organism>
<keyword evidence="9" id="KW-1185">Reference proteome</keyword>
<evidence type="ECO:0000256" key="3">
    <source>
        <dbReference type="ARBA" id="ARBA00022989"/>
    </source>
</evidence>
<keyword evidence="5" id="KW-0175">Coiled coil</keyword>
<comment type="subcellular location">
    <subcellularLocation>
        <location evidence="1">Membrane</location>
        <topology evidence="1">Single-pass membrane protein</topology>
    </subcellularLocation>
</comment>
<evidence type="ECO:0000256" key="6">
    <source>
        <dbReference type="SAM" id="Phobius"/>
    </source>
</evidence>
<dbReference type="Proteomes" id="UP000057213">
    <property type="component" value="Chromosome"/>
</dbReference>
<dbReference type="SUPFAM" id="SSF111369">
    <property type="entry name" value="HlyD-like secretion proteins"/>
    <property type="match status" value="2"/>
</dbReference>
<sequence>MSSLKTIITKKMPFNERQKKIIVPLFFIFVLLIFLFSYKWLTQWRYMITTDDAYLQGDIATIAPKLNGYIESIAVKTNQAVKKGDILLRLKSDDYQIALNQAKANLDTQRKTLTRIEAQIIAAQSALDEAKAQKNAASAIAANALLTLERAKKLSANSYTAQSNVDDAKSAHEQATANVTRTEAQISTASANIQVLEAQYDEAKSQTKNLELMHDKAKHDLDSTILYAPFDGIVGNLTAKVGNFVVNSQHLASLVPIHALYAEANYKETEIKNIRSGQTAYISVDSFKGKVFKGTVLSVSPATGAVFSLLPPQNATGNFTKITQRIPVRISLPDDALKDGYLRAGMSISVTIDTHPKSHYENLSRQK</sequence>
<dbReference type="OrthoDB" id="9811754at2"/>
<dbReference type="RefSeq" id="WP_053943613.1">
    <property type="nucleotide sequence ID" value="NZ_CP010401.1"/>
</dbReference>
<name>A0A0M3T2K9_9HYPH</name>